<gene>
    <name evidence="1" type="ORF">NG792_13200</name>
</gene>
<accession>A0ABT2N7K2</accession>
<reference evidence="1 2" key="1">
    <citation type="journal article" date="2022" name="Front. Microbiol.">
        <title>High genomic differentiation and limited gene flow indicate recent cryptic speciation within the genus Laspinema (cyanobacteria).</title>
        <authorList>
            <person name="Stanojkovic A."/>
            <person name="Skoupy S."/>
            <person name="Skaloud P."/>
            <person name="Dvorak P."/>
        </authorList>
    </citation>
    <scope>NUCLEOTIDE SEQUENCE [LARGE SCALE GENOMIC DNA]</scope>
    <source>
        <strain evidence="1 2">D3b</strain>
    </source>
</reference>
<name>A0ABT2N7K2_9CYAN</name>
<keyword evidence="2" id="KW-1185">Reference proteome</keyword>
<sequence length="84" mass="9320">MKEQLTRAPVLAQNVELNPKLDSRRARQVFRENLYLSIFIPVICTRSGWNLASRGDNQHMGRATAAMDSYGVVSSPSKASPEEG</sequence>
<dbReference type="EMBL" id="JAMXFA010000015">
    <property type="protein sequence ID" value="MCT7978664.1"/>
    <property type="molecule type" value="Genomic_DNA"/>
</dbReference>
<dbReference type="RefSeq" id="WP_261235703.1">
    <property type="nucleotide sequence ID" value="NZ_JAMXFA010000015.1"/>
</dbReference>
<evidence type="ECO:0000313" key="2">
    <source>
        <dbReference type="Proteomes" id="UP001525961"/>
    </source>
</evidence>
<proteinExistence type="predicted"/>
<organism evidence="1 2">
    <name type="scientific">Laspinema olomoucense D3b</name>
    <dbReference type="NCBI Taxonomy" id="2953688"/>
    <lineage>
        <taxon>Bacteria</taxon>
        <taxon>Bacillati</taxon>
        <taxon>Cyanobacteriota</taxon>
        <taxon>Cyanophyceae</taxon>
        <taxon>Oscillatoriophycideae</taxon>
        <taxon>Oscillatoriales</taxon>
        <taxon>Laspinemataceae</taxon>
        <taxon>Laspinema</taxon>
        <taxon>Laspinema olomoucense</taxon>
    </lineage>
</organism>
<dbReference type="Proteomes" id="UP001525961">
    <property type="component" value="Unassembled WGS sequence"/>
</dbReference>
<protein>
    <submittedName>
        <fullName evidence="1">Uncharacterized protein</fullName>
    </submittedName>
</protein>
<evidence type="ECO:0000313" key="1">
    <source>
        <dbReference type="EMBL" id="MCT7978664.1"/>
    </source>
</evidence>
<comment type="caution">
    <text evidence="1">The sequence shown here is derived from an EMBL/GenBank/DDBJ whole genome shotgun (WGS) entry which is preliminary data.</text>
</comment>